<evidence type="ECO:0000256" key="7">
    <source>
        <dbReference type="SAM" id="MobiDB-lite"/>
    </source>
</evidence>
<dbReference type="Gene3D" id="3.10.290.10">
    <property type="entry name" value="RNA-binding S4 domain"/>
    <property type="match status" value="1"/>
</dbReference>
<feature type="domain" description="RNA-binding S4" evidence="8">
    <location>
        <begin position="52"/>
        <end position="113"/>
    </location>
</feature>
<dbReference type="InterPro" id="IPR018496">
    <property type="entry name" value="PsdUridine_synth_RsuA/RluB_CS"/>
</dbReference>
<dbReference type="Pfam" id="PF00849">
    <property type="entry name" value="PseudoU_synth_2"/>
    <property type="match status" value="1"/>
</dbReference>
<dbReference type="PANTHER" id="PTHR47683:SF3">
    <property type="entry name" value="RIBOSOMAL LARGE SUBUNIT PSEUDOURIDINE SYNTHASE B"/>
    <property type="match status" value="1"/>
</dbReference>
<feature type="region of interest" description="Disordered" evidence="7">
    <location>
        <begin position="286"/>
        <end position="348"/>
    </location>
</feature>
<dbReference type="Gene3D" id="3.30.70.1560">
    <property type="entry name" value="Alpha-L RNA-binding motif"/>
    <property type="match status" value="1"/>
</dbReference>
<keyword evidence="4 6" id="KW-0413">Isomerase</keyword>
<protein>
    <recommendedName>
        <fullName evidence="6">Pseudouridine synthase</fullName>
        <ecNumber evidence="6">5.4.99.-</ecNumber>
    </recommendedName>
</protein>
<dbReference type="HOGENOM" id="CLU_024979_1_0_5"/>
<dbReference type="InterPro" id="IPR036986">
    <property type="entry name" value="S4_RNA-bd_sf"/>
</dbReference>
<dbReference type="FunFam" id="3.10.290.10:FF:000003">
    <property type="entry name" value="Pseudouridine synthase"/>
    <property type="match status" value="1"/>
</dbReference>
<gene>
    <name evidence="9" type="ordered locus">amb4126</name>
</gene>
<dbReference type="CDD" id="cd02556">
    <property type="entry name" value="PseudoU_synth_RluB"/>
    <property type="match status" value="1"/>
</dbReference>
<feature type="compositionally biased region" description="Basic and acidic residues" evidence="7">
    <location>
        <begin position="292"/>
        <end position="308"/>
    </location>
</feature>
<dbReference type="Gene3D" id="3.30.70.580">
    <property type="entry name" value="Pseudouridine synthase I, catalytic domain, N-terminal subdomain"/>
    <property type="match status" value="1"/>
</dbReference>
<dbReference type="InterPro" id="IPR000748">
    <property type="entry name" value="PsdUridine_synth_RsuA/RluB/E/F"/>
</dbReference>
<evidence type="ECO:0000256" key="4">
    <source>
        <dbReference type="ARBA" id="ARBA00023235"/>
    </source>
</evidence>
<evidence type="ECO:0000256" key="3">
    <source>
        <dbReference type="ARBA" id="ARBA00022884"/>
    </source>
</evidence>
<dbReference type="InterPro" id="IPR042092">
    <property type="entry name" value="PsdUridine_s_RsuA/RluB/E/F_cat"/>
</dbReference>
<dbReference type="STRING" id="342108.amb4126"/>
<feature type="compositionally biased region" description="Basic and acidic residues" evidence="7">
    <location>
        <begin position="316"/>
        <end position="341"/>
    </location>
</feature>
<feature type="region of interest" description="Disordered" evidence="7">
    <location>
        <begin position="1"/>
        <end position="54"/>
    </location>
</feature>
<proteinExistence type="inferred from homology"/>
<dbReference type="PANTHER" id="PTHR47683">
    <property type="entry name" value="PSEUDOURIDINE SYNTHASE FAMILY PROTEIN-RELATED"/>
    <property type="match status" value="1"/>
</dbReference>
<dbReference type="CDD" id="cd00165">
    <property type="entry name" value="S4"/>
    <property type="match status" value="1"/>
</dbReference>
<evidence type="ECO:0000259" key="8">
    <source>
        <dbReference type="SMART" id="SM00363"/>
    </source>
</evidence>
<evidence type="ECO:0000256" key="6">
    <source>
        <dbReference type="RuleBase" id="RU003887"/>
    </source>
</evidence>
<dbReference type="SUPFAM" id="SSF55174">
    <property type="entry name" value="Alpha-L RNA-binding motif"/>
    <property type="match status" value="1"/>
</dbReference>
<dbReference type="AlphaFoldDB" id="Q2VZP5"/>
<dbReference type="KEGG" id="mag:amb4126"/>
<name>Q2VZP5_PARM1</name>
<dbReference type="GO" id="GO:0120159">
    <property type="term" value="F:rRNA pseudouridine synthase activity"/>
    <property type="evidence" value="ECO:0007669"/>
    <property type="project" value="UniProtKB-ARBA"/>
</dbReference>
<feature type="compositionally biased region" description="Basic and acidic residues" evidence="7">
    <location>
        <begin position="37"/>
        <end position="54"/>
    </location>
</feature>
<dbReference type="InterPro" id="IPR050343">
    <property type="entry name" value="RsuA_PseudoU_synthase"/>
</dbReference>
<evidence type="ECO:0000313" key="10">
    <source>
        <dbReference type="Proteomes" id="UP000007058"/>
    </source>
</evidence>
<evidence type="ECO:0000313" key="9">
    <source>
        <dbReference type="EMBL" id="BAE52930.1"/>
    </source>
</evidence>
<reference evidence="9 10" key="1">
    <citation type="journal article" date="2005" name="DNA Res.">
        <title>Complete genome sequence of the facultative anaerobic magnetotactic bacterium Magnetospirillum sp. strain AMB-1.</title>
        <authorList>
            <person name="Matsunaga T."/>
            <person name="Okamura Y."/>
            <person name="Fukuda Y."/>
            <person name="Wahyudi A.T."/>
            <person name="Murase Y."/>
            <person name="Takeyama H."/>
        </authorList>
    </citation>
    <scope>NUCLEOTIDE SEQUENCE [LARGE SCALE GENOMIC DNA]</scope>
    <source>
        <strain evidence="10">ATCC 700264 / AMB-1</strain>
    </source>
</reference>
<comment type="catalytic activity">
    <reaction evidence="1">
        <text>a uridine in RNA = a pseudouridine in RNA</text>
        <dbReference type="Rhea" id="RHEA:48348"/>
        <dbReference type="Rhea" id="RHEA-COMP:12068"/>
        <dbReference type="Rhea" id="RHEA-COMP:12069"/>
        <dbReference type="ChEBI" id="CHEBI:65314"/>
        <dbReference type="ChEBI" id="CHEBI:65315"/>
    </reaction>
</comment>
<comment type="similarity">
    <text evidence="2 6">Belongs to the pseudouridine synthase RsuA family.</text>
</comment>
<dbReference type="SMART" id="SM00363">
    <property type="entry name" value="S4"/>
    <property type="match status" value="1"/>
</dbReference>
<dbReference type="Proteomes" id="UP000007058">
    <property type="component" value="Chromosome"/>
</dbReference>
<evidence type="ECO:0000256" key="5">
    <source>
        <dbReference type="PROSITE-ProRule" id="PRU00182"/>
    </source>
</evidence>
<dbReference type="InterPro" id="IPR002942">
    <property type="entry name" value="S4_RNA-bd"/>
</dbReference>
<dbReference type="InterPro" id="IPR006145">
    <property type="entry name" value="PsdUridine_synth_RsuA/RluA"/>
</dbReference>
<dbReference type="Pfam" id="PF01479">
    <property type="entry name" value="S4"/>
    <property type="match status" value="1"/>
</dbReference>
<dbReference type="EC" id="5.4.99.-" evidence="6"/>
<dbReference type="EMBL" id="AP007255">
    <property type="protein sequence ID" value="BAE52930.1"/>
    <property type="molecule type" value="Genomic_DNA"/>
</dbReference>
<dbReference type="InterPro" id="IPR020094">
    <property type="entry name" value="TruA/RsuA/RluB/E/F_N"/>
</dbReference>
<keyword evidence="10" id="KW-1185">Reference proteome</keyword>
<dbReference type="PROSITE" id="PS50889">
    <property type="entry name" value="S4"/>
    <property type="match status" value="1"/>
</dbReference>
<dbReference type="InterPro" id="IPR020103">
    <property type="entry name" value="PsdUridine_synth_cat_dom_sf"/>
</dbReference>
<accession>Q2VZP5</accession>
<sequence>MSKTDRPASEGQTSSEAKPKRGATEAPGAQRRSQGSEGDRPVSEGQTKSEGERIAKRLARAGLCSRREAERWIEDGRVTVNGHRLSSPACVVGPGDIVIVDGIPLSEPEKTRLWRYHKPAGLVTTHKDPEGRPTVFDHLPEGMPRVISVGRLDLNSEGLLLLTNDGELARKLELPSNAWLRRYRVRVHGEVSEDALARLENGITIDGMAYGPISATLDRRQGANAWLSVSLREGKNREIRRVMEYLGWPVSRLIRVSYGPFQLGTLEEGAADEVAGKVLREQMGEGKAVLKPKAETKSAGEREKEQRVAAKARKQKLAEDKRAASAKKDKPYEARQAGKPDAHRRRSS</sequence>
<organism evidence="9 10">
    <name type="scientific">Paramagnetospirillum magneticum (strain ATCC 700264 / AMB-1)</name>
    <name type="common">Magnetospirillum magneticum</name>
    <dbReference type="NCBI Taxonomy" id="342108"/>
    <lineage>
        <taxon>Bacteria</taxon>
        <taxon>Pseudomonadati</taxon>
        <taxon>Pseudomonadota</taxon>
        <taxon>Alphaproteobacteria</taxon>
        <taxon>Rhodospirillales</taxon>
        <taxon>Magnetospirillaceae</taxon>
        <taxon>Paramagnetospirillum</taxon>
    </lineage>
</organism>
<dbReference type="GO" id="GO:0000455">
    <property type="term" value="P:enzyme-directed rRNA pseudouridine synthesis"/>
    <property type="evidence" value="ECO:0007669"/>
    <property type="project" value="UniProtKB-ARBA"/>
</dbReference>
<dbReference type="SUPFAM" id="SSF55120">
    <property type="entry name" value="Pseudouridine synthase"/>
    <property type="match status" value="1"/>
</dbReference>
<dbReference type="PROSITE" id="PS01149">
    <property type="entry name" value="PSI_RSU"/>
    <property type="match status" value="1"/>
</dbReference>
<evidence type="ECO:0000256" key="2">
    <source>
        <dbReference type="ARBA" id="ARBA00008348"/>
    </source>
</evidence>
<dbReference type="NCBIfam" id="TIGR00093">
    <property type="entry name" value="pseudouridine synthase"/>
    <property type="match status" value="1"/>
</dbReference>
<evidence type="ECO:0000256" key="1">
    <source>
        <dbReference type="ARBA" id="ARBA00000073"/>
    </source>
</evidence>
<keyword evidence="3 5" id="KW-0694">RNA-binding</keyword>
<dbReference type="RefSeq" id="WP_011386475.1">
    <property type="nucleotide sequence ID" value="NC_007626.1"/>
</dbReference>
<dbReference type="GO" id="GO:0003723">
    <property type="term" value="F:RNA binding"/>
    <property type="evidence" value="ECO:0007669"/>
    <property type="project" value="UniProtKB-KW"/>
</dbReference>